<dbReference type="EMBL" id="SSTE01021801">
    <property type="protein sequence ID" value="KAA0032388.1"/>
    <property type="molecule type" value="Genomic_DNA"/>
</dbReference>
<dbReference type="CDD" id="cd00303">
    <property type="entry name" value="retropepsin_like"/>
    <property type="match status" value="1"/>
</dbReference>
<organism evidence="1 3">
    <name type="scientific">Cucumis melo var. makuwa</name>
    <name type="common">Oriental melon</name>
    <dbReference type="NCBI Taxonomy" id="1194695"/>
    <lineage>
        <taxon>Eukaryota</taxon>
        <taxon>Viridiplantae</taxon>
        <taxon>Streptophyta</taxon>
        <taxon>Embryophyta</taxon>
        <taxon>Tracheophyta</taxon>
        <taxon>Spermatophyta</taxon>
        <taxon>Magnoliopsida</taxon>
        <taxon>eudicotyledons</taxon>
        <taxon>Gunneridae</taxon>
        <taxon>Pentapetalae</taxon>
        <taxon>rosids</taxon>
        <taxon>fabids</taxon>
        <taxon>Cucurbitales</taxon>
        <taxon>Cucurbitaceae</taxon>
        <taxon>Benincaseae</taxon>
        <taxon>Cucumis</taxon>
    </lineage>
</organism>
<dbReference type="Pfam" id="PF08284">
    <property type="entry name" value="RVP_2"/>
    <property type="match status" value="1"/>
</dbReference>
<evidence type="ECO:0000313" key="1">
    <source>
        <dbReference type="EMBL" id="KAA0032388.1"/>
    </source>
</evidence>
<dbReference type="InterPro" id="IPR021109">
    <property type="entry name" value="Peptidase_aspartic_dom_sf"/>
</dbReference>
<gene>
    <name evidence="2" type="ORF">E5676_scaffold1159G00210</name>
    <name evidence="1" type="ORF">E6C27_scaffold219G002630</name>
</gene>
<dbReference type="Gene3D" id="2.40.70.10">
    <property type="entry name" value="Acid Proteases"/>
    <property type="match status" value="1"/>
</dbReference>
<dbReference type="OrthoDB" id="1934862at2759"/>
<dbReference type="EMBL" id="SSTD01019668">
    <property type="protein sequence ID" value="TYJ96361.1"/>
    <property type="molecule type" value="Genomic_DNA"/>
</dbReference>
<dbReference type="SUPFAM" id="SSF50630">
    <property type="entry name" value="Acid proteases"/>
    <property type="match status" value="1"/>
</dbReference>
<accession>A0A5A7SPC4</accession>
<name>A0A5A7SPC4_CUCMM</name>
<dbReference type="Proteomes" id="UP000321947">
    <property type="component" value="Unassembled WGS sequence"/>
</dbReference>
<dbReference type="AlphaFoldDB" id="A0A5A7SPC4"/>
<comment type="caution">
    <text evidence="1">The sequence shown here is derived from an EMBL/GenBank/DDBJ whole genome shotgun (WGS) entry which is preliminary data.</text>
</comment>
<proteinExistence type="predicted"/>
<sequence>MVADDLEDIEMEDSTHEEEMVEVSPVVELSLNSVVGLTAPGTFKIKGTVEDREIVIMVDCGVTHNFISLKLVESLNLPMAETTNYGVIMGSEKAVQGRGMCKGIIVGLPVLTIVEDFLLLELGNLDMVLGMQWLQKQGAMTVDWKALTMTFCCRGH</sequence>
<evidence type="ECO:0000313" key="2">
    <source>
        <dbReference type="EMBL" id="TYJ96361.1"/>
    </source>
</evidence>
<reference evidence="3 4" key="1">
    <citation type="submission" date="2019-08" db="EMBL/GenBank/DDBJ databases">
        <title>Draft genome sequences of two oriental melons (Cucumis melo L. var makuwa).</title>
        <authorList>
            <person name="Kwon S.-Y."/>
        </authorList>
    </citation>
    <scope>NUCLEOTIDE SEQUENCE [LARGE SCALE GENOMIC DNA]</scope>
    <source>
        <strain evidence="4">cv. Chang Bougi</strain>
        <strain evidence="3">cv. SW 3</strain>
        <tissue evidence="1">Leaf</tissue>
    </source>
</reference>
<evidence type="ECO:0000313" key="3">
    <source>
        <dbReference type="Proteomes" id="UP000321393"/>
    </source>
</evidence>
<dbReference type="Proteomes" id="UP000321393">
    <property type="component" value="Unassembled WGS sequence"/>
</dbReference>
<evidence type="ECO:0000313" key="4">
    <source>
        <dbReference type="Proteomes" id="UP000321947"/>
    </source>
</evidence>
<protein>
    <submittedName>
        <fullName evidence="1">Gypsy/ty3 element polyprotein</fullName>
    </submittedName>
</protein>